<evidence type="ECO:0000313" key="4">
    <source>
        <dbReference type="EMBL" id="QNP64727.1"/>
    </source>
</evidence>
<dbReference type="SUPFAM" id="SSF46689">
    <property type="entry name" value="Homeodomain-like"/>
    <property type="match status" value="1"/>
</dbReference>
<dbReference type="Proteomes" id="UP000516230">
    <property type="component" value="Chromosome"/>
</dbReference>
<feature type="DNA-binding region" description="H-T-H motif" evidence="2">
    <location>
        <begin position="30"/>
        <end position="49"/>
    </location>
</feature>
<dbReference type="InterPro" id="IPR009057">
    <property type="entry name" value="Homeodomain-like_sf"/>
</dbReference>
<evidence type="ECO:0000256" key="1">
    <source>
        <dbReference type="ARBA" id="ARBA00023125"/>
    </source>
</evidence>
<dbReference type="PANTHER" id="PTHR30055">
    <property type="entry name" value="HTH-TYPE TRANSCRIPTIONAL REGULATOR RUTR"/>
    <property type="match status" value="1"/>
</dbReference>
<keyword evidence="1 2" id="KW-0238">DNA-binding</keyword>
<dbReference type="GO" id="GO:0000976">
    <property type="term" value="F:transcription cis-regulatory region binding"/>
    <property type="evidence" value="ECO:0007669"/>
    <property type="project" value="TreeGrafter"/>
</dbReference>
<feature type="domain" description="HTH tetR-type" evidence="3">
    <location>
        <begin position="7"/>
        <end position="67"/>
    </location>
</feature>
<dbReference type="EMBL" id="CP060825">
    <property type="protein sequence ID" value="QNP64727.1"/>
    <property type="molecule type" value="Genomic_DNA"/>
</dbReference>
<evidence type="ECO:0000259" key="3">
    <source>
        <dbReference type="PROSITE" id="PS50977"/>
    </source>
</evidence>
<dbReference type="InterPro" id="IPR050109">
    <property type="entry name" value="HTH-type_TetR-like_transc_reg"/>
</dbReference>
<dbReference type="PANTHER" id="PTHR30055:SF146">
    <property type="entry name" value="HTH-TYPE TRANSCRIPTIONAL DUAL REGULATOR CECR"/>
    <property type="match status" value="1"/>
</dbReference>
<dbReference type="KEGG" id="sgj:IAG43_18615"/>
<sequence>MVRMSAEERRESVVRAAVAEFARTGYHGTSTEAIARRVGVSQPYLFRLFPNKQAIFLAASTRCLADMRRVLDGAAEGLEGREALDAMATAYQRVISEDPDKLLMQMQTYVAVAAAEAAGDHDFGDQVRSAWLEMWDAVHLDLGADVDETTTFLAYGMLANVLVSMGFPPGHRMWEGFYLSARPAGPGGPAAPGARDPDAVGE</sequence>
<dbReference type="InterPro" id="IPR001647">
    <property type="entry name" value="HTH_TetR"/>
</dbReference>
<gene>
    <name evidence="4" type="ORF">IAG43_18615</name>
</gene>
<dbReference type="AlphaFoldDB" id="A0A7H0HW11"/>
<dbReference type="GO" id="GO:0003700">
    <property type="term" value="F:DNA-binding transcription factor activity"/>
    <property type="evidence" value="ECO:0007669"/>
    <property type="project" value="TreeGrafter"/>
</dbReference>
<dbReference type="PROSITE" id="PS50977">
    <property type="entry name" value="HTH_TETR_2"/>
    <property type="match status" value="1"/>
</dbReference>
<dbReference type="Pfam" id="PF00440">
    <property type="entry name" value="TetR_N"/>
    <property type="match status" value="1"/>
</dbReference>
<organism evidence="4 5">
    <name type="scientific">Streptomyces genisteinicus</name>
    <dbReference type="NCBI Taxonomy" id="2768068"/>
    <lineage>
        <taxon>Bacteria</taxon>
        <taxon>Bacillati</taxon>
        <taxon>Actinomycetota</taxon>
        <taxon>Actinomycetes</taxon>
        <taxon>Kitasatosporales</taxon>
        <taxon>Streptomycetaceae</taxon>
        <taxon>Streptomyces</taxon>
    </lineage>
</organism>
<dbReference type="PRINTS" id="PR00455">
    <property type="entry name" value="HTHTETR"/>
</dbReference>
<keyword evidence="5" id="KW-1185">Reference proteome</keyword>
<reference evidence="4 5" key="1">
    <citation type="submission" date="2020-08" db="EMBL/GenBank/DDBJ databases">
        <title>A novel species.</title>
        <authorList>
            <person name="Gao J."/>
        </authorList>
    </citation>
    <scope>NUCLEOTIDE SEQUENCE [LARGE SCALE GENOMIC DNA]</scope>
    <source>
        <strain evidence="4 5">CRPJ-33</strain>
    </source>
</reference>
<name>A0A7H0HW11_9ACTN</name>
<accession>A0A7H0HW11</accession>
<dbReference type="Gene3D" id="1.10.357.10">
    <property type="entry name" value="Tetracycline Repressor, domain 2"/>
    <property type="match status" value="1"/>
</dbReference>
<proteinExistence type="predicted"/>
<evidence type="ECO:0000256" key="2">
    <source>
        <dbReference type="PROSITE-ProRule" id="PRU00335"/>
    </source>
</evidence>
<dbReference type="RefSeq" id="WP_187741854.1">
    <property type="nucleotide sequence ID" value="NZ_CP060825.1"/>
</dbReference>
<evidence type="ECO:0000313" key="5">
    <source>
        <dbReference type="Proteomes" id="UP000516230"/>
    </source>
</evidence>
<protein>
    <submittedName>
        <fullName evidence="4">TetR/AcrR family transcriptional regulator</fullName>
    </submittedName>
</protein>